<feature type="region of interest" description="Disordered" evidence="9">
    <location>
        <begin position="562"/>
        <end position="594"/>
    </location>
</feature>
<dbReference type="Gene3D" id="1.10.510.10">
    <property type="entry name" value="Transferase(Phosphotransferase) domain 1"/>
    <property type="match status" value="1"/>
</dbReference>
<proteinExistence type="predicted"/>
<evidence type="ECO:0000256" key="7">
    <source>
        <dbReference type="ARBA" id="ARBA00047899"/>
    </source>
</evidence>
<dbReference type="GO" id="GO:0000278">
    <property type="term" value="P:mitotic cell cycle"/>
    <property type="evidence" value="ECO:0007669"/>
    <property type="project" value="TreeGrafter"/>
</dbReference>
<organism evidence="11 12">
    <name type="scientific">Aspergillus sclerotialis</name>
    <dbReference type="NCBI Taxonomy" id="2070753"/>
    <lineage>
        <taxon>Eukaryota</taxon>
        <taxon>Fungi</taxon>
        <taxon>Dikarya</taxon>
        <taxon>Ascomycota</taxon>
        <taxon>Pezizomycotina</taxon>
        <taxon>Eurotiomycetes</taxon>
        <taxon>Eurotiomycetidae</taxon>
        <taxon>Eurotiales</taxon>
        <taxon>Aspergillaceae</taxon>
        <taxon>Aspergillus</taxon>
        <taxon>Aspergillus subgen. Polypaecilum</taxon>
    </lineage>
</organism>
<comment type="catalytic activity">
    <reaction evidence="7">
        <text>L-threonyl-[protein] + ATP = O-phospho-L-threonyl-[protein] + ADP + H(+)</text>
        <dbReference type="Rhea" id="RHEA:46608"/>
        <dbReference type="Rhea" id="RHEA-COMP:11060"/>
        <dbReference type="Rhea" id="RHEA-COMP:11605"/>
        <dbReference type="ChEBI" id="CHEBI:15378"/>
        <dbReference type="ChEBI" id="CHEBI:30013"/>
        <dbReference type="ChEBI" id="CHEBI:30616"/>
        <dbReference type="ChEBI" id="CHEBI:61977"/>
        <dbReference type="ChEBI" id="CHEBI:456216"/>
        <dbReference type="EC" id="2.7.11.1"/>
    </reaction>
</comment>
<dbReference type="InterPro" id="IPR024604">
    <property type="entry name" value="GSG2_C"/>
</dbReference>
<gene>
    <name evidence="11" type="ORF">PHISCL_02186</name>
</gene>
<feature type="compositionally biased region" description="Polar residues" evidence="9">
    <location>
        <begin position="175"/>
        <end position="184"/>
    </location>
</feature>
<keyword evidence="5 11" id="KW-0418">Kinase</keyword>
<dbReference type="STRING" id="2070753.A0A3A2ZT57"/>
<evidence type="ECO:0000256" key="1">
    <source>
        <dbReference type="ARBA" id="ARBA00012513"/>
    </source>
</evidence>
<dbReference type="InterPro" id="IPR011009">
    <property type="entry name" value="Kinase-like_dom_sf"/>
</dbReference>
<evidence type="ECO:0000256" key="9">
    <source>
        <dbReference type="SAM" id="MobiDB-lite"/>
    </source>
</evidence>
<dbReference type="PANTHER" id="PTHR24419:SF18">
    <property type="entry name" value="SERINE_THREONINE-PROTEIN KINASE HASPIN"/>
    <property type="match status" value="1"/>
</dbReference>
<dbReference type="SUPFAM" id="SSF56112">
    <property type="entry name" value="Protein kinase-like (PK-like)"/>
    <property type="match status" value="1"/>
</dbReference>
<evidence type="ECO:0000256" key="3">
    <source>
        <dbReference type="ARBA" id="ARBA00022679"/>
    </source>
</evidence>
<feature type="compositionally biased region" description="Basic and acidic residues" evidence="9">
    <location>
        <begin position="104"/>
        <end position="116"/>
    </location>
</feature>
<keyword evidence="2" id="KW-0723">Serine/threonine-protein kinase</keyword>
<keyword evidence="3" id="KW-0808">Transferase</keyword>
<feature type="region of interest" description="Disordered" evidence="9">
    <location>
        <begin position="175"/>
        <end position="204"/>
    </location>
</feature>
<keyword evidence="12" id="KW-1185">Reference proteome</keyword>
<evidence type="ECO:0000256" key="8">
    <source>
        <dbReference type="ARBA" id="ARBA00048679"/>
    </source>
</evidence>
<dbReference type="AlphaFoldDB" id="A0A3A2ZT57"/>
<feature type="domain" description="Serine/threonine-protein kinase haspin C-terminal" evidence="10">
    <location>
        <begin position="494"/>
        <end position="597"/>
    </location>
</feature>
<dbReference type="SMART" id="SM01331">
    <property type="entry name" value="DUF3635"/>
    <property type="match status" value="1"/>
</dbReference>
<dbReference type="GO" id="GO:0005524">
    <property type="term" value="F:ATP binding"/>
    <property type="evidence" value="ECO:0007669"/>
    <property type="project" value="UniProtKB-KW"/>
</dbReference>
<sequence length="660" mass="74735">MPSLRSSSLTEPSTPGHWQKPPAKTRTVAQKKVYGKRKIDAPRAVFDQGSPARVSERRNDELDDVRLRLAGIKIADGSISPENKKTASGDGSAEITATNNLDTQKAEQRDEKRQIESRSGLPKSEDEFDTPAEPETEDKDVEVLSFKSKPQPQHQRKRWARMIEVRICPKITTPASRKSQTDCDNTTESKKTSTRRRAPTQRLSSGCIQDEKATAYVRPILSEALSPIAAEGVQKFNSWANRASKFEVIKLAEGSYGEVYKLRLRKEACKEISKSKLARLKEYGDGVFKIVPLRPQRGPRSRMFTSVDEIVAEAKMLKYLDPIPGFARFRDIHVVRGRFPEAFQAAWDHYKDTKDDCLNPDPSSKSSYPDTQMWAIVEMDDAGCELEKFSWSSVFQIYDIFWGVAMALARAEEYSMFEHRDLHLGNVCIRSTRPDGRLDPPTEVELTRRPSSSGFGLSTLETTIIDYSLSRAEMQLSDDPSGACEVVSSDLDQKEIFDAVGQDEDEALLRDTYRHMRAEVYTGNPTVTEKTPDIDGIWAEYAPRTNLIWLLFLLKNLLKHRKPEPSTPGRRKPLSACSPNQNVSSKNKRNTKKDVKMLPKQIHANELKSHIAQLSKTLEERLQSVLELLDLEQGDENMRCAADLVAYAINSQWLEEKDFF</sequence>
<name>A0A3A2ZT57_9EURO</name>
<evidence type="ECO:0000256" key="5">
    <source>
        <dbReference type="ARBA" id="ARBA00022777"/>
    </source>
</evidence>
<feature type="compositionally biased region" description="Basic and acidic residues" evidence="9">
    <location>
        <begin position="54"/>
        <end position="67"/>
    </location>
</feature>
<dbReference type="EC" id="2.7.11.1" evidence="1"/>
<feature type="compositionally biased region" description="Acidic residues" evidence="9">
    <location>
        <begin position="126"/>
        <end position="140"/>
    </location>
</feature>
<evidence type="ECO:0000256" key="2">
    <source>
        <dbReference type="ARBA" id="ARBA00022527"/>
    </source>
</evidence>
<keyword evidence="4" id="KW-0547">Nucleotide-binding</keyword>
<dbReference type="GO" id="GO:0005737">
    <property type="term" value="C:cytoplasm"/>
    <property type="evidence" value="ECO:0007669"/>
    <property type="project" value="TreeGrafter"/>
</dbReference>
<feature type="compositionally biased region" description="Polar residues" evidence="9">
    <location>
        <begin position="1"/>
        <end position="13"/>
    </location>
</feature>
<evidence type="ECO:0000313" key="12">
    <source>
        <dbReference type="Proteomes" id="UP000266188"/>
    </source>
</evidence>
<dbReference type="GO" id="GO:0072354">
    <property type="term" value="F:histone H3T3 kinase activity"/>
    <property type="evidence" value="ECO:0007669"/>
    <property type="project" value="TreeGrafter"/>
</dbReference>
<dbReference type="Proteomes" id="UP000266188">
    <property type="component" value="Unassembled WGS sequence"/>
</dbReference>
<feature type="region of interest" description="Disordered" evidence="9">
    <location>
        <begin position="1"/>
        <end position="158"/>
    </location>
</feature>
<keyword evidence="6" id="KW-0067">ATP-binding</keyword>
<evidence type="ECO:0000256" key="6">
    <source>
        <dbReference type="ARBA" id="ARBA00022840"/>
    </source>
</evidence>
<dbReference type="PANTHER" id="PTHR24419">
    <property type="entry name" value="INTERLEUKIN-1 RECEPTOR-ASSOCIATED KINASE"/>
    <property type="match status" value="1"/>
</dbReference>
<dbReference type="EMBL" id="MVGC01000046">
    <property type="protein sequence ID" value="RJE25503.1"/>
    <property type="molecule type" value="Genomic_DNA"/>
</dbReference>
<dbReference type="Pfam" id="PF12330">
    <property type="entry name" value="Haspin_kinase"/>
    <property type="match status" value="1"/>
</dbReference>
<reference evidence="12" key="1">
    <citation type="submission" date="2017-02" db="EMBL/GenBank/DDBJ databases">
        <authorList>
            <person name="Tafer H."/>
            <person name="Lopandic K."/>
        </authorList>
    </citation>
    <scope>NUCLEOTIDE SEQUENCE [LARGE SCALE GENOMIC DNA]</scope>
    <source>
        <strain evidence="12">CBS 366.77</strain>
    </source>
</reference>
<comment type="catalytic activity">
    <reaction evidence="8">
        <text>L-seryl-[protein] + ATP = O-phospho-L-seryl-[protein] + ADP + H(+)</text>
        <dbReference type="Rhea" id="RHEA:17989"/>
        <dbReference type="Rhea" id="RHEA-COMP:9863"/>
        <dbReference type="Rhea" id="RHEA-COMP:11604"/>
        <dbReference type="ChEBI" id="CHEBI:15378"/>
        <dbReference type="ChEBI" id="CHEBI:29999"/>
        <dbReference type="ChEBI" id="CHEBI:30616"/>
        <dbReference type="ChEBI" id="CHEBI:83421"/>
        <dbReference type="ChEBI" id="CHEBI:456216"/>
        <dbReference type="EC" id="2.7.11.1"/>
    </reaction>
</comment>
<dbReference type="OrthoDB" id="5327538at2759"/>
<dbReference type="GO" id="GO:0035556">
    <property type="term" value="P:intracellular signal transduction"/>
    <property type="evidence" value="ECO:0007669"/>
    <property type="project" value="TreeGrafter"/>
</dbReference>
<dbReference type="GO" id="GO:0005634">
    <property type="term" value="C:nucleus"/>
    <property type="evidence" value="ECO:0007669"/>
    <property type="project" value="TreeGrafter"/>
</dbReference>
<dbReference type="FunFam" id="1.10.510.10:FF:000961">
    <property type="entry name" value="Putative serine/threonine-protein kinase haspin homolog"/>
    <property type="match status" value="1"/>
</dbReference>
<evidence type="ECO:0000313" key="11">
    <source>
        <dbReference type="EMBL" id="RJE25503.1"/>
    </source>
</evidence>
<evidence type="ECO:0000256" key="4">
    <source>
        <dbReference type="ARBA" id="ARBA00022741"/>
    </source>
</evidence>
<protein>
    <recommendedName>
        <fullName evidence="1">non-specific serine/threonine protein kinase</fullName>
        <ecNumber evidence="1">2.7.11.1</ecNumber>
    </recommendedName>
</protein>
<comment type="caution">
    <text evidence="11">The sequence shown here is derived from an EMBL/GenBank/DDBJ whole genome shotgun (WGS) entry which is preliminary data.</text>
</comment>
<dbReference type="Gene3D" id="3.30.200.20">
    <property type="entry name" value="Phosphorylase Kinase, domain 1"/>
    <property type="match status" value="1"/>
</dbReference>
<evidence type="ECO:0000259" key="10">
    <source>
        <dbReference type="SMART" id="SM01331"/>
    </source>
</evidence>
<accession>A0A3A2ZT57</accession>